<keyword evidence="3" id="KW-0862">Zinc</keyword>
<sequence>NNNNINNNINNSNSNSNNINSNSNNNNNINNNINNSNSNSNNINSNSNDINCNSNILISNKNNNIHLESDYSNNLLMTPPINARFKNDVIFIDDNVTESAVSVLSENETEELRSFQNVSFFNSKGYAHINNIVNNSYMQYMRKIPDSPNGIIPFFNYNGNNNMMANNSMTSNNMPASNNLYNYSNTKYEDSKNTKNAFAHINDKYNHLEKKRKKYVLQTNNNNIDGVRKSSQNDVNTNIKWDNSSNNNTEIKIDGRKKRRYRKNKNSNTSNNTNKVGGDSNLSTFNNVHNNEQAAFAHSNNNIASTDKRHHFDDSANNTNVFNGLIKKDKIEIEKLENTEGEHVKMDANLIKEVKSNIKKDEEIKEEQIFCPVCKCFYEELSDGSPADGLNWIGCDKCEKWYHWICCKYSIDNPPDMDNDWYCSTCLNS</sequence>
<evidence type="ECO:0000256" key="3">
    <source>
        <dbReference type="ARBA" id="ARBA00022833"/>
    </source>
</evidence>
<dbReference type="VEuPathDB" id="PlasmoDB:PmUG01_08023900"/>
<dbReference type="Proteomes" id="UP000078597">
    <property type="component" value="Unassembled WGS sequence"/>
</dbReference>
<name>A0A1A8VV08_PLAMA</name>
<evidence type="ECO:0000256" key="4">
    <source>
        <dbReference type="PROSITE-ProRule" id="PRU00146"/>
    </source>
</evidence>
<gene>
    <name evidence="7" type="ORF">PMALA_009410</name>
</gene>
<dbReference type="SUPFAM" id="SSF57903">
    <property type="entry name" value="FYVE/PHD zinc finger"/>
    <property type="match status" value="1"/>
</dbReference>
<organism evidence="7 8">
    <name type="scientific">Plasmodium malariae</name>
    <dbReference type="NCBI Taxonomy" id="5858"/>
    <lineage>
        <taxon>Eukaryota</taxon>
        <taxon>Sar</taxon>
        <taxon>Alveolata</taxon>
        <taxon>Apicomplexa</taxon>
        <taxon>Aconoidasida</taxon>
        <taxon>Haemosporida</taxon>
        <taxon>Plasmodiidae</taxon>
        <taxon>Plasmodium</taxon>
        <taxon>Plasmodium (Plasmodium)</taxon>
    </lineage>
</organism>
<feature type="region of interest" description="Disordered" evidence="5">
    <location>
        <begin position="1"/>
        <end position="40"/>
    </location>
</feature>
<protein>
    <recommendedName>
        <fullName evidence="6">PHD-type domain-containing protein</fullName>
    </recommendedName>
</protein>
<feature type="compositionally biased region" description="Low complexity" evidence="5">
    <location>
        <begin position="266"/>
        <end position="275"/>
    </location>
</feature>
<dbReference type="InterPro" id="IPR019786">
    <property type="entry name" value="Zinc_finger_PHD-type_CS"/>
</dbReference>
<evidence type="ECO:0000259" key="6">
    <source>
        <dbReference type="PROSITE" id="PS50016"/>
    </source>
</evidence>
<dbReference type="PROSITE" id="PS50016">
    <property type="entry name" value="ZF_PHD_2"/>
    <property type="match status" value="1"/>
</dbReference>
<dbReference type="SMART" id="SM00249">
    <property type="entry name" value="PHD"/>
    <property type="match status" value="1"/>
</dbReference>
<evidence type="ECO:0000256" key="2">
    <source>
        <dbReference type="ARBA" id="ARBA00022771"/>
    </source>
</evidence>
<feature type="non-terminal residue" evidence="7">
    <location>
        <position position="1"/>
    </location>
</feature>
<feature type="region of interest" description="Disordered" evidence="5">
    <location>
        <begin position="223"/>
        <end position="280"/>
    </location>
</feature>
<dbReference type="GO" id="GO:0008270">
    <property type="term" value="F:zinc ion binding"/>
    <property type="evidence" value="ECO:0007669"/>
    <property type="project" value="UniProtKB-KW"/>
</dbReference>
<dbReference type="PROSITE" id="PS01359">
    <property type="entry name" value="ZF_PHD_1"/>
    <property type="match status" value="1"/>
</dbReference>
<dbReference type="Gene3D" id="3.30.40.10">
    <property type="entry name" value="Zinc/RING finger domain, C3HC4 (zinc finger)"/>
    <property type="match status" value="1"/>
</dbReference>
<feature type="compositionally biased region" description="Polar residues" evidence="5">
    <location>
        <begin position="223"/>
        <end position="250"/>
    </location>
</feature>
<dbReference type="Pfam" id="PF00628">
    <property type="entry name" value="PHD"/>
    <property type="match status" value="1"/>
</dbReference>
<dbReference type="AlphaFoldDB" id="A0A1A8VV08"/>
<dbReference type="CDD" id="cd15522">
    <property type="entry name" value="PHD_TAF3"/>
    <property type="match status" value="1"/>
</dbReference>
<dbReference type="EMBL" id="FLQW01000511">
    <property type="protein sequence ID" value="SBS84324.1"/>
    <property type="molecule type" value="Genomic_DNA"/>
</dbReference>
<keyword evidence="1" id="KW-0479">Metal-binding</keyword>
<reference evidence="8" key="1">
    <citation type="submission" date="2016-05" db="EMBL/GenBank/DDBJ databases">
        <authorList>
            <person name="Naeem Raeece"/>
        </authorList>
    </citation>
    <scope>NUCLEOTIDE SEQUENCE [LARGE SCALE GENOMIC DNA]</scope>
</reference>
<dbReference type="InterPro" id="IPR001965">
    <property type="entry name" value="Znf_PHD"/>
</dbReference>
<accession>A0A1A8VV08</accession>
<evidence type="ECO:0000256" key="5">
    <source>
        <dbReference type="SAM" id="MobiDB-lite"/>
    </source>
</evidence>
<feature type="domain" description="PHD-type" evidence="6">
    <location>
        <begin position="368"/>
        <end position="429"/>
    </location>
</feature>
<keyword evidence="2 4" id="KW-0863">Zinc-finger</keyword>
<evidence type="ECO:0000313" key="8">
    <source>
        <dbReference type="Proteomes" id="UP000078597"/>
    </source>
</evidence>
<feature type="compositionally biased region" description="Basic residues" evidence="5">
    <location>
        <begin position="255"/>
        <end position="265"/>
    </location>
</feature>
<dbReference type="InterPro" id="IPR013083">
    <property type="entry name" value="Znf_RING/FYVE/PHD"/>
</dbReference>
<evidence type="ECO:0000256" key="1">
    <source>
        <dbReference type="ARBA" id="ARBA00022723"/>
    </source>
</evidence>
<dbReference type="InterPro" id="IPR011011">
    <property type="entry name" value="Znf_FYVE_PHD"/>
</dbReference>
<proteinExistence type="predicted"/>
<evidence type="ECO:0000313" key="7">
    <source>
        <dbReference type="EMBL" id="SBS84324.1"/>
    </source>
</evidence>
<dbReference type="InterPro" id="IPR019787">
    <property type="entry name" value="Znf_PHD-finger"/>
</dbReference>